<feature type="region of interest" description="Disordered" evidence="1">
    <location>
        <begin position="191"/>
        <end position="248"/>
    </location>
</feature>
<accession>A0ABY4F4Z2</accession>
<evidence type="ECO:0000313" key="2">
    <source>
        <dbReference type="EMBL" id="UOQ51728.1"/>
    </source>
</evidence>
<protein>
    <submittedName>
        <fullName evidence="2">Uncharacterized protein</fullName>
    </submittedName>
</protein>
<organism evidence="2 3">
    <name type="scientific">Hymenobacter cellulosivorans</name>
    <dbReference type="NCBI Taxonomy" id="2932249"/>
    <lineage>
        <taxon>Bacteria</taxon>
        <taxon>Pseudomonadati</taxon>
        <taxon>Bacteroidota</taxon>
        <taxon>Cytophagia</taxon>
        <taxon>Cytophagales</taxon>
        <taxon>Hymenobacteraceae</taxon>
        <taxon>Hymenobacter</taxon>
    </lineage>
</organism>
<dbReference type="Proteomes" id="UP000831785">
    <property type="component" value="Chromosome"/>
</dbReference>
<dbReference type="EMBL" id="CP095049">
    <property type="protein sequence ID" value="UOQ51728.1"/>
    <property type="molecule type" value="Genomic_DNA"/>
</dbReference>
<reference evidence="2 3" key="1">
    <citation type="submission" date="2022-04" db="EMBL/GenBank/DDBJ databases">
        <title>Hymenobacter sp. isolated from the air.</title>
        <authorList>
            <person name="Won M."/>
            <person name="Lee C.-M."/>
            <person name="Woen H.-Y."/>
            <person name="Kwon S.-W."/>
        </authorList>
    </citation>
    <scope>NUCLEOTIDE SEQUENCE [LARGE SCALE GENOMIC DNA]</scope>
    <source>
        <strain evidence="3">5116 S-27</strain>
    </source>
</reference>
<dbReference type="RefSeq" id="WP_244715046.1">
    <property type="nucleotide sequence ID" value="NZ_CP095049.1"/>
</dbReference>
<gene>
    <name evidence="2" type="ORF">MUN80_18425</name>
</gene>
<feature type="compositionally biased region" description="Basic and acidic residues" evidence="1">
    <location>
        <begin position="229"/>
        <end position="242"/>
    </location>
</feature>
<evidence type="ECO:0000313" key="3">
    <source>
        <dbReference type="Proteomes" id="UP000831785"/>
    </source>
</evidence>
<sequence>MRELASTPNPDARALLAEVSVGLTLAQAAAAPKLFQLRKQVGESVLVKLLVVILRAFVDSLRVQDKPDAADILELADTLAQTYTHDSLKDIILALKEARTNGTKFYQALDSAKIYELIRTYFDRKAKYLENGHLDQKAQGASQQAVAIHQLQQVTPQLVASIGRQIPPDHPNAEHLRQRLTIINQKQRRGLLTEKEAEQQRAEVQQATQRKARSDWQPSPEAQQAINRRGRDTTRRFAERHGINPNHL</sequence>
<proteinExistence type="predicted"/>
<feature type="compositionally biased region" description="Polar residues" evidence="1">
    <location>
        <begin position="216"/>
        <end position="226"/>
    </location>
</feature>
<feature type="compositionally biased region" description="Basic and acidic residues" evidence="1">
    <location>
        <begin position="191"/>
        <end position="201"/>
    </location>
</feature>
<name>A0ABY4F4Z2_9BACT</name>
<evidence type="ECO:0000256" key="1">
    <source>
        <dbReference type="SAM" id="MobiDB-lite"/>
    </source>
</evidence>
<keyword evidence="3" id="KW-1185">Reference proteome</keyword>